<organism evidence="7">
    <name type="scientific">Corethron hystrix</name>
    <dbReference type="NCBI Taxonomy" id="216773"/>
    <lineage>
        <taxon>Eukaryota</taxon>
        <taxon>Sar</taxon>
        <taxon>Stramenopiles</taxon>
        <taxon>Ochrophyta</taxon>
        <taxon>Bacillariophyta</taxon>
        <taxon>Coscinodiscophyceae</taxon>
        <taxon>Corethrophycidae</taxon>
        <taxon>Corethrales</taxon>
        <taxon>Corethraceae</taxon>
        <taxon>Corethron</taxon>
    </lineage>
</organism>
<evidence type="ECO:0000313" key="4">
    <source>
        <dbReference type="EMBL" id="CAD8900862.1"/>
    </source>
</evidence>
<evidence type="ECO:0000313" key="6">
    <source>
        <dbReference type="EMBL" id="CAD8900864.1"/>
    </source>
</evidence>
<evidence type="ECO:0000313" key="5">
    <source>
        <dbReference type="EMBL" id="CAD8900863.1"/>
    </source>
</evidence>
<dbReference type="EMBL" id="HBFR01038492">
    <property type="protein sequence ID" value="CAD8900863.1"/>
    <property type="molecule type" value="Transcribed_RNA"/>
</dbReference>
<dbReference type="Pfam" id="PF01103">
    <property type="entry name" value="Omp85"/>
    <property type="match status" value="1"/>
</dbReference>
<proteinExistence type="predicted"/>
<sequence length="314" mass="32730">MDEISSENDELAAIDDSLLISSSTPTTSVGNSSALFARRGGKVRFEKPLEGYGVSNSAATASLERTSTTDGIAEIIGSASMDVGPFIVDNLPLDARHSLMTTVTCGSRFVGTAAGRASTAIRPSPGKKTMFWRRGGSSDDGATSFSAAVPPGSGAVRPFSSATVVAREIFPLTHSIPGRSSVDLALRHSLTVSTASLPRHEAKAIGNAAAVRGYADGCNGPLSAAITGTAEVRVPITLRARKKTFDPTVVIFGDWMVGRPAKEGGIYDRNLKRHSVGAGLRNTLQGIPIKYDVSYSGDGKISASFGIGHDFDIL</sequence>
<evidence type="ECO:0000313" key="9">
    <source>
        <dbReference type="EMBL" id="CAD8900868.1"/>
    </source>
</evidence>
<keyword evidence="2" id="KW-0472">Membrane</keyword>
<dbReference type="EMBL" id="HBFR01038495">
    <property type="protein sequence ID" value="CAD8900866.1"/>
    <property type="molecule type" value="Transcribed_RNA"/>
</dbReference>
<name>A0A6U5LHN0_9STRA</name>
<gene>
    <name evidence="4" type="ORF">CHYS00102_LOCUS28079</name>
    <name evidence="5" type="ORF">CHYS00102_LOCUS28080</name>
    <name evidence="6" type="ORF">CHYS00102_LOCUS28081</name>
    <name evidence="7" type="ORF">CHYS00102_LOCUS28083</name>
    <name evidence="8" type="ORF">CHYS00102_LOCUS28084</name>
    <name evidence="9" type="ORF">CHYS00102_LOCUS28085</name>
    <name evidence="10" type="ORF">CHYS00102_LOCUS28087</name>
</gene>
<evidence type="ECO:0000256" key="2">
    <source>
        <dbReference type="ARBA" id="ARBA00023136"/>
    </source>
</evidence>
<comment type="subcellular location">
    <subcellularLocation>
        <location evidence="1">Membrane</location>
    </subcellularLocation>
</comment>
<accession>A0A6U5LHN0</accession>
<evidence type="ECO:0000313" key="7">
    <source>
        <dbReference type="EMBL" id="CAD8900866.1"/>
    </source>
</evidence>
<feature type="domain" description="Bacterial surface antigen (D15)" evidence="3">
    <location>
        <begin position="144"/>
        <end position="311"/>
    </location>
</feature>
<dbReference type="EMBL" id="HBFR01038496">
    <property type="protein sequence ID" value="CAD8900867.1"/>
    <property type="molecule type" value="Transcribed_RNA"/>
</dbReference>
<dbReference type="EMBL" id="HBFR01038499">
    <property type="protein sequence ID" value="CAD8900870.1"/>
    <property type="molecule type" value="Transcribed_RNA"/>
</dbReference>
<dbReference type="EMBL" id="HBFR01038491">
    <property type="protein sequence ID" value="CAD8900862.1"/>
    <property type="molecule type" value="Transcribed_RNA"/>
</dbReference>
<protein>
    <recommendedName>
        <fullName evidence="3">Bacterial surface antigen (D15) domain-containing protein</fullName>
    </recommendedName>
</protein>
<dbReference type="InterPro" id="IPR000184">
    <property type="entry name" value="Bac_surfAg_D15"/>
</dbReference>
<evidence type="ECO:0000256" key="1">
    <source>
        <dbReference type="ARBA" id="ARBA00004370"/>
    </source>
</evidence>
<dbReference type="GO" id="GO:0019867">
    <property type="term" value="C:outer membrane"/>
    <property type="evidence" value="ECO:0007669"/>
    <property type="project" value="InterPro"/>
</dbReference>
<dbReference type="EMBL" id="HBFR01038497">
    <property type="protein sequence ID" value="CAD8900868.1"/>
    <property type="molecule type" value="Transcribed_RNA"/>
</dbReference>
<evidence type="ECO:0000313" key="8">
    <source>
        <dbReference type="EMBL" id="CAD8900867.1"/>
    </source>
</evidence>
<evidence type="ECO:0000259" key="3">
    <source>
        <dbReference type="Pfam" id="PF01103"/>
    </source>
</evidence>
<dbReference type="AlphaFoldDB" id="A0A6U5LHN0"/>
<evidence type="ECO:0000313" key="10">
    <source>
        <dbReference type="EMBL" id="CAD8900870.1"/>
    </source>
</evidence>
<dbReference type="Gene3D" id="2.40.160.50">
    <property type="entry name" value="membrane protein fhac: a member of the omp85/tpsb transporter family"/>
    <property type="match status" value="1"/>
</dbReference>
<reference evidence="7" key="1">
    <citation type="submission" date="2021-01" db="EMBL/GenBank/DDBJ databases">
        <authorList>
            <person name="Corre E."/>
            <person name="Pelletier E."/>
            <person name="Niang G."/>
            <person name="Scheremetjew M."/>
            <person name="Finn R."/>
            <person name="Kale V."/>
            <person name="Holt S."/>
            <person name="Cochrane G."/>
            <person name="Meng A."/>
            <person name="Brown T."/>
            <person name="Cohen L."/>
        </authorList>
    </citation>
    <scope>NUCLEOTIDE SEQUENCE</scope>
    <source>
        <strain evidence="7">308</strain>
    </source>
</reference>
<dbReference type="EMBL" id="HBFR01038493">
    <property type="protein sequence ID" value="CAD8900864.1"/>
    <property type="molecule type" value="Transcribed_RNA"/>
</dbReference>